<sequence>MAGGETSHEIFLSTIERLAKALDEARLKIVTLEKELADLSGSKQLDQVSETTKSKSSEDAPEDDESELEVGGPLQNTVSPVASVVSSVADEEKIVFGEKQIEPPWPGRCFVPIFERLPRKRGPVDPRRPKKFCFFFNNCTAKCLFTEELVSQLTVCDASAEYEVFENFSMDLLSAILNDPKRRSVYVTVFSHVLVALSIKRGRADQLRDTFFGILSTNQCDKSVRAELLLGEIREPWKRALLRNLRMCHKLRRKQMVANVLRLFSELDGSMFVGAQPLIDFLSFHGSPRFAVTFCQSSNEKEPLRPLEKISCLDHTEDDDSGTARFHC</sequence>
<evidence type="ECO:0000313" key="2">
    <source>
        <dbReference type="EMBL" id="KAK0423762.1"/>
    </source>
</evidence>
<evidence type="ECO:0000313" key="3">
    <source>
        <dbReference type="Proteomes" id="UP001175271"/>
    </source>
</evidence>
<feature type="region of interest" description="Disordered" evidence="1">
    <location>
        <begin position="41"/>
        <end position="75"/>
    </location>
</feature>
<accession>A0AA39IIG7</accession>
<dbReference type="Proteomes" id="UP001175271">
    <property type="component" value="Unassembled WGS sequence"/>
</dbReference>
<proteinExistence type="predicted"/>
<gene>
    <name evidence="2" type="ORF">QR680_008316</name>
</gene>
<reference evidence="2" key="1">
    <citation type="submission" date="2023-06" db="EMBL/GenBank/DDBJ databases">
        <title>Genomic analysis of the entomopathogenic nematode Steinernema hermaphroditum.</title>
        <authorList>
            <person name="Schwarz E.M."/>
            <person name="Heppert J.K."/>
            <person name="Baniya A."/>
            <person name="Schwartz H.T."/>
            <person name="Tan C.-H."/>
            <person name="Antoshechkin I."/>
            <person name="Sternberg P.W."/>
            <person name="Goodrich-Blair H."/>
            <person name="Dillman A.R."/>
        </authorList>
    </citation>
    <scope>NUCLEOTIDE SEQUENCE</scope>
    <source>
        <strain evidence="2">PS9179</strain>
        <tissue evidence="2">Whole animal</tissue>
    </source>
</reference>
<protein>
    <submittedName>
        <fullName evidence="2">Uncharacterized protein</fullName>
    </submittedName>
</protein>
<feature type="compositionally biased region" description="Acidic residues" evidence="1">
    <location>
        <begin position="59"/>
        <end position="68"/>
    </location>
</feature>
<dbReference type="EMBL" id="JAUCMV010000001">
    <property type="protein sequence ID" value="KAK0423762.1"/>
    <property type="molecule type" value="Genomic_DNA"/>
</dbReference>
<name>A0AA39IIG7_9BILA</name>
<keyword evidence="3" id="KW-1185">Reference proteome</keyword>
<feature type="compositionally biased region" description="Polar residues" evidence="1">
    <location>
        <begin position="41"/>
        <end position="51"/>
    </location>
</feature>
<organism evidence="2 3">
    <name type="scientific">Steinernema hermaphroditum</name>
    <dbReference type="NCBI Taxonomy" id="289476"/>
    <lineage>
        <taxon>Eukaryota</taxon>
        <taxon>Metazoa</taxon>
        <taxon>Ecdysozoa</taxon>
        <taxon>Nematoda</taxon>
        <taxon>Chromadorea</taxon>
        <taxon>Rhabditida</taxon>
        <taxon>Tylenchina</taxon>
        <taxon>Panagrolaimomorpha</taxon>
        <taxon>Strongyloidoidea</taxon>
        <taxon>Steinernematidae</taxon>
        <taxon>Steinernema</taxon>
    </lineage>
</organism>
<comment type="caution">
    <text evidence="2">The sequence shown here is derived from an EMBL/GenBank/DDBJ whole genome shotgun (WGS) entry which is preliminary data.</text>
</comment>
<dbReference type="AlphaFoldDB" id="A0AA39IIG7"/>
<evidence type="ECO:0000256" key="1">
    <source>
        <dbReference type="SAM" id="MobiDB-lite"/>
    </source>
</evidence>